<comment type="cofactor">
    <cofactor evidence="1">
        <name>Ca(2+)</name>
        <dbReference type="ChEBI" id="CHEBI:29108"/>
    </cofactor>
</comment>
<dbReference type="PROSITE" id="PS00330">
    <property type="entry name" value="HEMOLYSIN_CALCIUM"/>
    <property type="match status" value="5"/>
</dbReference>
<dbReference type="GO" id="GO:0004035">
    <property type="term" value="F:alkaline phosphatase activity"/>
    <property type="evidence" value="ECO:0007669"/>
    <property type="project" value="UniProtKB-EC"/>
</dbReference>
<evidence type="ECO:0000259" key="5">
    <source>
        <dbReference type="Pfam" id="PF08548"/>
    </source>
</evidence>
<dbReference type="GO" id="GO:0005509">
    <property type="term" value="F:calcium ion binding"/>
    <property type="evidence" value="ECO:0007669"/>
    <property type="project" value="InterPro"/>
</dbReference>
<reference evidence="6 7" key="1">
    <citation type="submission" date="2015-10" db="EMBL/GenBank/DDBJ databases">
        <title>Genomic differences between typical nodule nitrogen-fixing rhizobial strains and those coming from bean seeds.</title>
        <authorList>
            <person name="Peralta H."/>
            <person name="Aguilar-Vera A."/>
            <person name="Diaz R."/>
            <person name="Mora Y."/>
            <person name="Martinez-Batallar G."/>
            <person name="Salazar E."/>
            <person name="Vargas-Lagunas C."/>
            <person name="Encarnacion S."/>
            <person name="Girard L."/>
            <person name="Mora J."/>
        </authorList>
    </citation>
    <scope>NUCLEOTIDE SEQUENCE [LARGE SCALE GENOMIC DNA]</scope>
    <source>
        <strain evidence="6 7">CFNEI 73</strain>
        <plasmid evidence="6 7">C</plasmid>
    </source>
</reference>
<protein>
    <submittedName>
        <fullName evidence="6">Alkaline phosphatase</fullName>
        <ecNumber evidence="6">3.1.3.1</ecNumber>
    </submittedName>
</protein>
<dbReference type="Gene3D" id="2.150.10.10">
    <property type="entry name" value="Serralysin-like metalloprotease, C-terminal"/>
    <property type="match status" value="3"/>
</dbReference>
<keyword evidence="4" id="KW-0677">Repeat</keyword>
<name>A0A1L3LZ74_9HYPH</name>
<dbReference type="PANTHER" id="PTHR38340:SF1">
    <property type="entry name" value="S-LAYER PROTEIN"/>
    <property type="match status" value="1"/>
</dbReference>
<comment type="subcellular location">
    <subcellularLocation>
        <location evidence="2">Secreted</location>
    </subcellularLocation>
</comment>
<organism evidence="6 7">
    <name type="scientific">Sinorhizobium americanum</name>
    <dbReference type="NCBI Taxonomy" id="194963"/>
    <lineage>
        <taxon>Bacteria</taxon>
        <taxon>Pseudomonadati</taxon>
        <taxon>Pseudomonadota</taxon>
        <taxon>Alphaproteobacteria</taxon>
        <taxon>Hyphomicrobiales</taxon>
        <taxon>Rhizobiaceae</taxon>
        <taxon>Sinorhizobium/Ensifer group</taxon>
        <taxon>Sinorhizobium</taxon>
    </lineage>
</organism>
<dbReference type="SUPFAM" id="SSF51120">
    <property type="entry name" value="beta-Roll"/>
    <property type="match status" value="3"/>
</dbReference>
<keyword evidence="3" id="KW-0964">Secreted</keyword>
<evidence type="ECO:0000313" key="7">
    <source>
        <dbReference type="Proteomes" id="UP000182306"/>
    </source>
</evidence>
<proteinExistence type="predicted"/>
<keyword evidence="7" id="KW-1185">Reference proteome</keyword>
<dbReference type="InterPro" id="IPR011049">
    <property type="entry name" value="Serralysin-like_metalloprot_C"/>
</dbReference>
<dbReference type="OrthoDB" id="7872830at2"/>
<dbReference type="GO" id="GO:0005615">
    <property type="term" value="C:extracellular space"/>
    <property type="evidence" value="ECO:0007669"/>
    <property type="project" value="InterPro"/>
</dbReference>
<accession>A0A1L3LZ74</accession>
<geneLocation type="plasmid" evidence="6 7">
    <name>C</name>
</geneLocation>
<dbReference type="EMBL" id="CP013110">
    <property type="protein sequence ID" value="APG95405.1"/>
    <property type="molecule type" value="Genomic_DNA"/>
</dbReference>
<evidence type="ECO:0000256" key="4">
    <source>
        <dbReference type="ARBA" id="ARBA00022737"/>
    </source>
</evidence>
<dbReference type="InterPro" id="IPR013858">
    <property type="entry name" value="Peptidase_M10B_C"/>
</dbReference>
<evidence type="ECO:0000256" key="3">
    <source>
        <dbReference type="ARBA" id="ARBA00022525"/>
    </source>
</evidence>
<dbReference type="Pfam" id="PF08548">
    <property type="entry name" value="Peptidase_M10_C"/>
    <property type="match status" value="1"/>
</dbReference>
<dbReference type="AlphaFoldDB" id="A0A1L3LZ74"/>
<keyword evidence="6" id="KW-0378">Hydrolase</keyword>
<gene>
    <name evidence="6" type="ORF">SAMCFNEI73_pC1701</name>
</gene>
<dbReference type="PANTHER" id="PTHR38340">
    <property type="entry name" value="S-LAYER PROTEIN"/>
    <property type="match status" value="1"/>
</dbReference>
<dbReference type="KEGG" id="same:SAMCFNEI73_pC1701"/>
<evidence type="ECO:0000313" key="6">
    <source>
        <dbReference type="EMBL" id="APG95405.1"/>
    </source>
</evidence>
<dbReference type="InterPro" id="IPR001343">
    <property type="entry name" value="Hemolysn_Ca-bd"/>
</dbReference>
<sequence>MGVTVSVSDDYGLDMREIDFSSLLYADSYSRSSSIFSAHYGSWTDQFRGSGFKYDSDGYPTAGTVTSYAILYSGGRMALISGFSIATTIIASAAKTESLSDDLAIIRDALAGNDNLNGGESSNYLRGYAGNDVISGGQYWDDLFGDDGDDKISGGSNGDSLYGGNGNDTLNGGSGFDLLSGGAGSDTASYVGASEGVVASLKNLASNTNDASGDEYSSIENLTGTSYSDILEGNANANVLTGGNGNDRLIGRAGGDTLNGGAGTDSAYYYGATAGVIANLSNASANTNDAAGDVYSSIENLVGSSYTDGLFGNGVANTLIGNGGDDSLVGYAGNDALHGGAGADRLFGGTGADRFIFKETTESTSSVTDTIFDFFASEGDRIDLSGIDANPYYGGDDALVFIGADAFSGGIGELRFEKRASDTYIYADVDGDQVADLTIHLDDAIMLNSGHFIL</sequence>
<dbReference type="PRINTS" id="PR00313">
    <property type="entry name" value="CABNDNGRPT"/>
</dbReference>
<feature type="domain" description="Peptidase M10 serralysin C-terminal" evidence="5">
    <location>
        <begin position="320"/>
        <end position="441"/>
    </location>
</feature>
<dbReference type="EC" id="3.1.3.1" evidence="6"/>
<evidence type="ECO:0000256" key="2">
    <source>
        <dbReference type="ARBA" id="ARBA00004613"/>
    </source>
</evidence>
<dbReference type="Pfam" id="PF00353">
    <property type="entry name" value="HemolysinCabind"/>
    <property type="match status" value="4"/>
</dbReference>
<dbReference type="Proteomes" id="UP000182306">
    <property type="component" value="Plasmid C"/>
</dbReference>
<dbReference type="InterPro" id="IPR018511">
    <property type="entry name" value="Hemolysin-typ_Ca-bd_CS"/>
</dbReference>
<evidence type="ECO:0000256" key="1">
    <source>
        <dbReference type="ARBA" id="ARBA00001913"/>
    </source>
</evidence>
<keyword evidence="6" id="KW-0614">Plasmid</keyword>
<dbReference type="InterPro" id="IPR050557">
    <property type="entry name" value="RTX_toxin/Mannuronan_C5-epim"/>
</dbReference>